<dbReference type="GO" id="GO:0005829">
    <property type="term" value="C:cytosol"/>
    <property type="evidence" value="ECO:0007669"/>
    <property type="project" value="TreeGrafter"/>
</dbReference>
<name>A0A024W4E7_PLAFA</name>
<evidence type="ECO:0000313" key="2">
    <source>
        <dbReference type="Proteomes" id="UP000030708"/>
    </source>
</evidence>
<dbReference type="eggNOG" id="ENOG502RSY5">
    <property type="taxonomic scope" value="Eukaryota"/>
</dbReference>
<dbReference type="PANTHER" id="PTHR10000:SF8">
    <property type="entry name" value="HAD SUPERFAMILY HYDROLASE-LIKE, TYPE 3"/>
    <property type="match status" value="1"/>
</dbReference>
<dbReference type="Proteomes" id="UP000030708">
    <property type="component" value="Unassembled WGS sequence"/>
</dbReference>
<dbReference type="OrthoDB" id="27226at2759"/>
<dbReference type="NCBIfam" id="TIGR01484">
    <property type="entry name" value="HAD-SF-IIB"/>
    <property type="match status" value="1"/>
</dbReference>
<evidence type="ECO:0000313" key="1">
    <source>
        <dbReference type="EMBL" id="ETW35380.1"/>
    </source>
</evidence>
<dbReference type="InterPro" id="IPR036412">
    <property type="entry name" value="HAD-like_sf"/>
</dbReference>
<dbReference type="SFLD" id="SFLDG01140">
    <property type="entry name" value="C2.B:_Phosphomannomutase_and_P"/>
    <property type="match status" value="1"/>
</dbReference>
<dbReference type="Gene3D" id="3.40.50.1000">
    <property type="entry name" value="HAD superfamily/HAD-like"/>
    <property type="match status" value="1"/>
</dbReference>
<dbReference type="GO" id="GO:0016791">
    <property type="term" value="F:phosphatase activity"/>
    <property type="evidence" value="ECO:0007669"/>
    <property type="project" value="TreeGrafter"/>
</dbReference>
<dbReference type="SFLD" id="SFLDS00003">
    <property type="entry name" value="Haloacid_Dehalogenase"/>
    <property type="match status" value="1"/>
</dbReference>
<dbReference type="Pfam" id="PF08282">
    <property type="entry name" value="Hydrolase_3"/>
    <property type="match status" value="1"/>
</dbReference>
<gene>
    <name evidence="1" type="ORF">PFTANZ_03900</name>
</gene>
<protein>
    <recommendedName>
        <fullName evidence="3">Cof-like hydrolase</fullName>
    </recommendedName>
</protein>
<dbReference type="SUPFAM" id="SSF56784">
    <property type="entry name" value="HAD-like"/>
    <property type="match status" value="1"/>
</dbReference>
<evidence type="ECO:0008006" key="3">
    <source>
        <dbReference type="Google" id="ProtNLM"/>
    </source>
</evidence>
<reference evidence="1 2" key="2">
    <citation type="submission" date="2013-02" db="EMBL/GenBank/DDBJ databases">
        <title>The Genome Sequence of Plasmodium falciparum Tanzania (2000708).</title>
        <authorList>
            <consortium name="The Broad Institute Genome Sequencing Platform"/>
            <consortium name="The Broad Institute Genome Sequencing Center for Infectious Disease"/>
            <person name="Neafsey D."/>
            <person name="Cheeseman I."/>
            <person name="Volkman S."/>
            <person name="Adams J."/>
            <person name="Walker B."/>
            <person name="Young S.K."/>
            <person name="Zeng Q."/>
            <person name="Gargeya S."/>
            <person name="Fitzgerald M."/>
            <person name="Haas B."/>
            <person name="Abouelleil A."/>
            <person name="Alvarado L."/>
            <person name="Arachchi H.M."/>
            <person name="Berlin A.M."/>
            <person name="Chapman S.B."/>
            <person name="Dewar J."/>
            <person name="Goldberg J."/>
            <person name="Griggs A."/>
            <person name="Gujja S."/>
            <person name="Hansen M."/>
            <person name="Howarth C."/>
            <person name="Imamovic A."/>
            <person name="Larimer J."/>
            <person name="McCowan C."/>
            <person name="Murphy C."/>
            <person name="Neiman D."/>
            <person name="Pearson M."/>
            <person name="Priest M."/>
            <person name="Roberts A."/>
            <person name="Saif S."/>
            <person name="Shea T."/>
            <person name="Sisk P."/>
            <person name="Sykes S."/>
            <person name="Wortman J."/>
            <person name="Nusbaum C."/>
            <person name="Birren B."/>
        </authorList>
    </citation>
    <scope>NUCLEOTIDE SEQUENCE [LARGE SCALE GENOMIC DNA]</scope>
    <source>
        <strain evidence="2">Tanzania (2000708)</strain>
    </source>
</reference>
<dbReference type="InterPro" id="IPR006379">
    <property type="entry name" value="HAD-SF_hydro_IIB"/>
</dbReference>
<dbReference type="Gene3D" id="3.30.1240.10">
    <property type="match status" value="1"/>
</dbReference>
<dbReference type="InterPro" id="IPR023214">
    <property type="entry name" value="HAD_sf"/>
</dbReference>
<proteinExistence type="predicted"/>
<reference evidence="1 2" key="1">
    <citation type="submission" date="2013-02" db="EMBL/GenBank/DDBJ databases">
        <title>The Genome Annotation of Plasmodium falciparum Tanzania (2000708).</title>
        <authorList>
            <consortium name="The Broad Institute Genome Sequencing Platform"/>
            <consortium name="The Broad Institute Genome Sequencing Center for Infectious Disease"/>
            <person name="Neafsey D."/>
            <person name="Hoffman S."/>
            <person name="Volkman S."/>
            <person name="Rosenthal P."/>
            <person name="Walker B."/>
            <person name="Young S.K."/>
            <person name="Zeng Q."/>
            <person name="Gargeya S."/>
            <person name="Fitzgerald M."/>
            <person name="Haas B."/>
            <person name="Abouelleil A."/>
            <person name="Allen A.W."/>
            <person name="Alvarado L."/>
            <person name="Arachchi H.M."/>
            <person name="Berlin A.M."/>
            <person name="Chapman S.B."/>
            <person name="Gainer-Dewar J."/>
            <person name="Goldberg J."/>
            <person name="Griggs A."/>
            <person name="Gujja S."/>
            <person name="Hansen M."/>
            <person name="Howarth C."/>
            <person name="Imamovic A."/>
            <person name="Ireland A."/>
            <person name="Larimer J."/>
            <person name="McCowan C."/>
            <person name="Murphy C."/>
            <person name="Pearson M."/>
            <person name="Poon T.W."/>
            <person name="Priest M."/>
            <person name="Roberts A."/>
            <person name="Saif S."/>
            <person name="Shea T."/>
            <person name="Sisk P."/>
            <person name="Sykes S."/>
            <person name="Wortman J."/>
            <person name="Nusbaum C."/>
            <person name="Birren B."/>
        </authorList>
    </citation>
    <scope>NUCLEOTIDE SEQUENCE [LARGE SCALE GENOMIC DNA]</scope>
    <source>
        <strain evidence="2">Tanzania (2000708)</strain>
    </source>
</reference>
<dbReference type="EMBL" id="KI926475">
    <property type="protein sequence ID" value="ETW35380.1"/>
    <property type="molecule type" value="Genomic_DNA"/>
</dbReference>
<dbReference type="AlphaFoldDB" id="A0A024W4E7"/>
<dbReference type="SFLD" id="SFLDG01144">
    <property type="entry name" value="C2.B.4:_PGP_Like"/>
    <property type="match status" value="1"/>
</dbReference>
<dbReference type="GO" id="GO:0000287">
    <property type="term" value="F:magnesium ion binding"/>
    <property type="evidence" value="ECO:0007669"/>
    <property type="project" value="TreeGrafter"/>
</dbReference>
<dbReference type="PANTHER" id="PTHR10000">
    <property type="entry name" value="PHOSPHOSERINE PHOSPHATASE"/>
    <property type="match status" value="1"/>
</dbReference>
<sequence length="295" mass="33296">MASSNDVHSDVEKALKGANIKLLLIDFDGTLFVDKDIKVPDVNIEAIKEAIEKGYMVSICTGRSKVGILSAFGEENLKKMNFYGMPGVYINGTIVYDQIGYTLLDETIETDVYAEFINYLVEKNLVNQTIFHRGESNYVTEDNKYADFLQKMYSENRSIIIRHNEILKYRTMNKLMIVLDPSESKQVIGDLKRKFASKLTIFTTYNGHAEVTKLGHDKYTGINYLLKHYNISNDQVLVIGDAENDIAMLSNFKYSFAVANATDSAKAHAKCVLPLAHKDGAVAYLLKKVFDLKKK</sequence>
<accession>A0A024W4E7</accession>
<dbReference type="NCBIfam" id="TIGR00099">
    <property type="entry name" value="Cof-subfamily"/>
    <property type="match status" value="1"/>
</dbReference>
<dbReference type="InterPro" id="IPR000150">
    <property type="entry name" value="Cof"/>
</dbReference>
<organism evidence="1 2">
    <name type="scientific">Plasmodium falciparum Tanzania</name>
    <name type="common">2000708</name>
    <dbReference type="NCBI Taxonomy" id="1036725"/>
    <lineage>
        <taxon>Eukaryota</taxon>
        <taxon>Sar</taxon>
        <taxon>Alveolata</taxon>
        <taxon>Apicomplexa</taxon>
        <taxon>Aconoidasida</taxon>
        <taxon>Haemosporida</taxon>
        <taxon>Plasmodiidae</taxon>
        <taxon>Plasmodium</taxon>
        <taxon>Plasmodium (Laverania)</taxon>
    </lineage>
</organism>